<gene>
    <name evidence="3" type="ORF">NTJ_02519</name>
</gene>
<proteinExistence type="inferred from homology"/>
<evidence type="ECO:0000313" key="4">
    <source>
        <dbReference type="Proteomes" id="UP001307889"/>
    </source>
</evidence>
<protein>
    <recommendedName>
        <fullName evidence="2">Protein CNPPD1</fullName>
    </recommendedName>
</protein>
<dbReference type="CDD" id="cd20557">
    <property type="entry name" value="CYCLIN_ScPCL1-like"/>
    <property type="match status" value="1"/>
</dbReference>
<evidence type="ECO:0000256" key="2">
    <source>
        <dbReference type="ARBA" id="ARBA00040808"/>
    </source>
</evidence>
<accession>A0ABN7ABM2</accession>
<evidence type="ECO:0000256" key="1">
    <source>
        <dbReference type="ARBA" id="ARBA00038508"/>
    </source>
</evidence>
<keyword evidence="4" id="KW-1185">Reference proteome</keyword>
<dbReference type="PANTHER" id="PTHR15615">
    <property type="match status" value="1"/>
</dbReference>
<reference evidence="3 4" key="1">
    <citation type="submission" date="2023-09" db="EMBL/GenBank/DDBJ databases">
        <title>Nesidiocoris tenuis whole genome shotgun sequence.</title>
        <authorList>
            <person name="Shibata T."/>
            <person name="Shimoda M."/>
            <person name="Kobayashi T."/>
            <person name="Uehara T."/>
        </authorList>
    </citation>
    <scope>NUCLEOTIDE SEQUENCE [LARGE SCALE GENOMIC DNA]</scope>
    <source>
        <strain evidence="3 4">Japan</strain>
    </source>
</reference>
<dbReference type="EMBL" id="AP028909">
    <property type="protein sequence ID" value="BES89712.1"/>
    <property type="molecule type" value="Genomic_DNA"/>
</dbReference>
<dbReference type="Pfam" id="PF08613">
    <property type="entry name" value="Cyclin"/>
    <property type="match status" value="1"/>
</dbReference>
<dbReference type="InterPro" id="IPR013922">
    <property type="entry name" value="Cyclin_PHO80-like"/>
</dbReference>
<sequence>MSVHSTQKKRRRGDSSRMRFNMLSNHDQFVGRIVKTLHYGEKMPSLERLSLPVTELAVELYSEAATRKTLERLRLDEASEINRNACMSPCSFVLALIYLERLKSLNPAYVEKVSPSELFLISMMIATKFLNDSGEEDDVLNSEWANSSGLTLKDVNNLEKEFLNAIDWNVYIDSSNFWTKFGQLERTVAYREGKKNGWFSYTDLEVLLDNEYVNCLMVAQSLVTVSAVCLASYMAGMLAVIGSTMVATQVATACTNLLKHPLSSSAILNVNTTPAGCIDPLATNGTLDCCNLDEIIEVDSNTFDIDVITELQENSSNTNYYLNDFILAKCAIGSTCSSYEYARWPLIRQFNVFSLSAMVPNR</sequence>
<dbReference type="SUPFAM" id="SSF47954">
    <property type="entry name" value="Cyclin-like"/>
    <property type="match status" value="1"/>
</dbReference>
<dbReference type="Proteomes" id="UP001307889">
    <property type="component" value="Chromosome 1"/>
</dbReference>
<dbReference type="PANTHER" id="PTHR15615:SF108">
    <property type="entry name" value="PROTEIN CNPPD1"/>
    <property type="match status" value="1"/>
</dbReference>
<dbReference type="Gene3D" id="1.10.472.10">
    <property type="entry name" value="Cyclin-like"/>
    <property type="match status" value="1"/>
</dbReference>
<name>A0ABN7ABM2_9HEMI</name>
<dbReference type="InterPro" id="IPR036915">
    <property type="entry name" value="Cyclin-like_sf"/>
</dbReference>
<evidence type="ECO:0000313" key="3">
    <source>
        <dbReference type="EMBL" id="BES89712.1"/>
    </source>
</evidence>
<organism evidence="3 4">
    <name type="scientific">Nesidiocoris tenuis</name>
    <dbReference type="NCBI Taxonomy" id="355587"/>
    <lineage>
        <taxon>Eukaryota</taxon>
        <taxon>Metazoa</taxon>
        <taxon>Ecdysozoa</taxon>
        <taxon>Arthropoda</taxon>
        <taxon>Hexapoda</taxon>
        <taxon>Insecta</taxon>
        <taxon>Pterygota</taxon>
        <taxon>Neoptera</taxon>
        <taxon>Paraneoptera</taxon>
        <taxon>Hemiptera</taxon>
        <taxon>Heteroptera</taxon>
        <taxon>Panheteroptera</taxon>
        <taxon>Cimicomorpha</taxon>
        <taxon>Miridae</taxon>
        <taxon>Dicyphina</taxon>
        <taxon>Nesidiocoris</taxon>
    </lineage>
</organism>
<comment type="similarity">
    <text evidence="1">Belongs to the CNPPD1 family.</text>
</comment>